<reference evidence="1 2" key="1">
    <citation type="journal article" date="2019" name="Commun. Biol.">
        <title>The bagworm genome reveals a unique fibroin gene that provides high tensile strength.</title>
        <authorList>
            <person name="Kono N."/>
            <person name="Nakamura H."/>
            <person name="Ohtoshi R."/>
            <person name="Tomita M."/>
            <person name="Numata K."/>
            <person name="Arakawa K."/>
        </authorList>
    </citation>
    <scope>NUCLEOTIDE SEQUENCE [LARGE SCALE GENOMIC DNA]</scope>
</reference>
<keyword evidence="2" id="KW-1185">Reference proteome</keyword>
<dbReference type="AlphaFoldDB" id="A0A4C1TAL9"/>
<evidence type="ECO:0000313" key="1">
    <source>
        <dbReference type="EMBL" id="GBP11194.1"/>
    </source>
</evidence>
<dbReference type="EMBL" id="BGZK01000045">
    <property type="protein sequence ID" value="GBP11194.1"/>
    <property type="molecule type" value="Genomic_DNA"/>
</dbReference>
<gene>
    <name evidence="1" type="ORF">EVAR_6019_1</name>
</gene>
<name>A0A4C1TAL9_EUMVA</name>
<sequence>MTSSLGCRMLLNLSTRSSQFTRGRAKTSAASGMWLSLISSGSKIDSLSLVPKLTVLTPGGRLSVGAYYHARLYCFSLNFLRGVERLPQAATRNVFEEKSKIYFRVFRIEVSEVALGASL</sequence>
<evidence type="ECO:0000313" key="2">
    <source>
        <dbReference type="Proteomes" id="UP000299102"/>
    </source>
</evidence>
<accession>A0A4C1TAL9</accession>
<dbReference type="Proteomes" id="UP000299102">
    <property type="component" value="Unassembled WGS sequence"/>
</dbReference>
<protein>
    <submittedName>
        <fullName evidence="1">Uncharacterized protein</fullName>
    </submittedName>
</protein>
<comment type="caution">
    <text evidence="1">The sequence shown here is derived from an EMBL/GenBank/DDBJ whole genome shotgun (WGS) entry which is preliminary data.</text>
</comment>
<organism evidence="1 2">
    <name type="scientific">Eumeta variegata</name>
    <name type="common">Bagworm moth</name>
    <name type="synonym">Eumeta japonica</name>
    <dbReference type="NCBI Taxonomy" id="151549"/>
    <lineage>
        <taxon>Eukaryota</taxon>
        <taxon>Metazoa</taxon>
        <taxon>Ecdysozoa</taxon>
        <taxon>Arthropoda</taxon>
        <taxon>Hexapoda</taxon>
        <taxon>Insecta</taxon>
        <taxon>Pterygota</taxon>
        <taxon>Neoptera</taxon>
        <taxon>Endopterygota</taxon>
        <taxon>Lepidoptera</taxon>
        <taxon>Glossata</taxon>
        <taxon>Ditrysia</taxon>
        <taxon>Tineoidea</taxon>
        <taxon>Psychidae</taxon>
        <taxon>Oiketicinae</taxon>
        <taxon>Eumeta</taxon>
    </lineage>
</organism>
<proteinExistence type="predicted"/>